<evidence type="ECO:0000313" key="10">
    <source>
        <dbReference type="Proteomes" id="UP001523550"/>
    </source>
</evidence>
<dbReference type="Gene3D" id="2.130.10.10">
    <property type="entry name" value="YVTN repeat-like/Quinoprotein amine dehydrogenase"/>
    <property type="match status" value="1"/>
</dbReference>
<dbReference type="InterPro" id="IPR028204">
    <property type="entry name" value="Tricorn_C1"/>
</dbReference>
<dbReference type="EC" id="3.4.21.-" evidence="9"/>
<dbReference type="Pfam" id="PF26550">
    <property type="entry name" value="Tricorn_2nd"/>
    <property type="match status" value="1"/>
</dbReference>
<comment type="subcellular location">
    <subcellularLocation>
        <location evidence="1">Cytoplasm</location>
    </subcellularLocation>
</comment>
<evidence type="ECO:0000256" key="2">
    <source>
        <dbReference type="ARBA" id="ARBA00008524"/>
    </source>
</evidence>
<evidence type="ECO:0000256" key="1">
    <source>
        <dbReference type="ARBA" id="ARBA00004496"/>
    </source>
</evidence>
<dbReference type="CDD" id="cd07562">
    <property type="entry name" value="Peptidase_S41_TRI"/>
    <property type="match status" value="1"/>
</dbReference>
<name>A0ABT1G6M0_9GAMM</name>
<dbReference type="Pfam" id="PF26549">
    <property type="entry name" value="Tricorn_N"/>
    <property type="match status" value="1"/>
</dbReference>
<sequence length="931" mass="104759">MEARFFRGQWDESGDRLAYIDFGPAYNGLYGGSAGWRGYRGGTTPSIRILNSASDSVTNIEGERVNDIEPFWLDGDVYFVSDRADKRFNLFRFDSDSETIEQLTEQDDWDIRWASGHGSHIVYEAGGRLHELDLENGEVSMLSVHIKPDLPQRRVEWKDASNNIQHARISPQAKRLIVTARGEVFTVPVDEGSTRNLSNTGGIREYTATWSPDGAQVAWLEESLEGQTLVISDQTGRGEQERFELGPEFYTLRAWDAENSRIIYTDNRQGLHYIDLDRGQTTQVDTGTREGGIDLALSPDGTWLAYTKRQANYYRDLKVYSFERNEAYPLSDGMADVASPVFSRDGKHLYFAASTNSGPLQFGLDMSSQERPYRAGLYAIVLQDDHASPLLPGTGDETVNKGEEEEEEVETRIDFQGLLERTVALGVAEGNYGDLQVAKDGSLFYMHRIQPGVTREPPGATALTENRLKRFDFEERQETSMISGLTGFDISAAGSHLLLQMVNGSLAVAEINREIEPETVNLSDLRLEVDPMKEWTQIFDEAWRMQRDFFYAENLHGVDWDAVYEQYRPLLEHVGRREDLNDLMIEMIAELHAGHNRLGGGDIHRVSSPETGLLGANLSVSNGRYRIDRIYTGENWNPFLRGPLAVPGHKAEEGEYIIAINGRELNADENIFQRLKNTVDEQVTLRVGPNANGRNAREITVEPVSSENRLRLWAWVESNRKAVEEATDGRVGYIYLPNTADDGYAFFNRMFYAQLDKEALIIDERANGGGQAANYITEVLSRRHLANWAYREGKMSSTPFGALHGPKLMMIDQDAGSGGDFMPYAFRELDIGKLLGTRTWGGLIGISRNPSLMDGGFMTVPHFRFIDTDNNWSIENEGVAPDIHVELDPIATNQGRDSQLEEAIDTILEQLETYEDDIPREQPPLPTQPGR</sequence>
<dbReference type="InterPro" id="IPR029045">
    <property type="entry name" value="ClpP/crotonase-like_dom_sf"/>
</dbReference>
<dbReference type="Gene3D" id="2.30.42.10">
    <property type="match status" value="1"/>
</dbReference>
<feature type="domain" description="Tail specific protease" evidence="8">
    <location>
        <begin position="696"/>
        <end position="886"/>
    </location>
</feature>
<dbReference type="GO" id="GO:0006508">
    <property type="term" value="P:proteolysis"/>
    <property type="evidence" value="ECO:0007669"/>
    <property type="project" value="UniProtKB-KW"/>
</dbReference>
<organism evidence="9 10">
    <name type="scientific">Natronospira proteinivora</name>
    <dbReference type="NCBI Taxonomy" id="1807133"/>
    <lineage>
        <taxon>Bacteria</taxon>
        <taxon>Pseudomonadati</taxon>
        <taxon>Pseudomonadota</taxon>
        <taxon>Gammaproteobacteria</taxon>
        <taxon>Natronospirales</taxon>
        <taxon>Natronospiraceae</taxon>
        <taxon>Natronospira</taxon>
    </lineage>
</organism>
<dbReference type="PANTHER" id="PTHR43253:SF1">
    <property type="entry name" value="TRICORN PROTEASE HOMOLOG 2-RELATED"/>
    <property type="match status" value="1"/>
</dbReference>
<evidence type="ECO:0000256" key="7">
    <source>
        <dbReference type="SAM" id="MobiDB-lite"/>
    </source>
</evidence>
<evidence type="ECO:0000256" key="3">
    <source>
        <dbReference type="ARBA" id="ARBA00022490"/>
    </source>
</evidence>
<keyword evidence="3" id="KW-0963">Cytoplasm</keyword>
<comment type="similarity">
    <text evidence="2">Belongs to the peptidase S41B family.</text>
</comment>
<keyword evidence="6" id="KW-0720">Serine protease</keyword>
<dbReference type="InterPro" id="IPR036034">
    <property type="entry name" value="PDZ_sf"/>
</dbReference>
<keyword evidence="10" id="KW-1185">Reference proteome</keyword>
<evidence type="ECO:0000313" key="9">
    <source>
        <dbReference type="EMBL" id="MCP1726901.1"/>
    </source>
</evidence>
<dbReference type="SUPFAM" id="SSF50156">
    <property type="entry name" value="PDZ domain-like"/>
    <property type="match status" value="1"/>
</dbReference>
<dbReference type="Pfam" id="PF03572">
    <property type="entry name" value="Peptidase_S41"/>
    <property type="match status" value="1"/>
</dbReference>
<dbReference type="InterPro" id="IPR029414">
    <property type="entry name" value="Tricorn_PDZ"/>
</dbReference>
<dbReference type="PANTHER" id="PTHR43253">
    <property type="entry name" value="TRICORN PROTEASE HOMOLOG 2-RELATED"/>
    <property type="match status" value="1"/>
</dbReference>
<keyword evidence="5 9" id="KW-0378">Hydrolase</keyword>
<dbReference type="EMBL" id="JALJYF010000001">
    <property type="protein sequence ID" value="MCP1726901.1"/>
    <property type="molecule type" value="Genomic_DNA"/>
</dbReference>
<dbReference type="SMART" id="SM00245">
    <property type="entry name" value="TSPc"/>
    <property type="match status" value="1"/>
</dbReference>
<keyword evidence="4 9" id="KW-0645">Protease</keyword>
<gene>
    <name evidence="9" type="ORF">J2T60_000866</name>
</gene>
<proteinExistence type="inferred from homology"/>
<evidence type="ECO:0000256" key="4">
    <source>
        <dbReference type="ARBA" id="ARBA00022670"/>
    </source>
</evidence>
<evidence type="ECO:0000259" key="8">
    <source>
        <dbReference type="SMART" id="SM00245"/>
    </source>
</evidence>
<dbReference type="Gene3D" id="3.30.750.44">
    <property type="match status" value="1"/>
</dbReference>
<dbReference type="GO" id="GO:0008233">
    <property type="term" value="F:peptidase activity"/>
    <property type="evidence" value="ECO:0007669"/>
    <property type="project" value="UniProtKB-KW"/>
</dbReference>
<dbReference type="InterPro" id="IPR015943">
    <property type="entry name" value="WD40/YVTN_repeat-like_dom_sf"/>
</dbReference>
<feature type="region of interest" description="Disordered" evidence="7">
    <location>
        <begin position="389"/>
        <end position="409"/>
    </location>
</feature>
<dbReference type="Proteomes" id="UP001523550">
    <property type="component" value="Unassembled WGS sequence"/>
</dbReference>
<dbReference type="RefSeq" id="WP_253445920.1">
    <property type="nucleotide sequence ID" value="NZ_JALJYF010000001.1"/>
</dbReference>
<comment type="caution">
    <text evidence="9">The sequence shown here is derived from an EMBL/GenBank/DDBJ whole genome shotgun (WGS) entry which is preliminary data.</text>
</comment>
<dbReference type="InterPro" id="IPR005151">
    <property type="entry name" value="Tail-specific_protease"/>
</dbReference>
<dbReference type="SUPFAM" id="SSF82171">
    <property type="entry name" value="DPP6 N-terminal domain-like"/>
    <property type="match status" value="1"/>
</dbReference>
<dbReference type="Pfam" id="PF14684">
    <property type="entry name" value="Tricorn_C1"/>
    <property type="match status" value="1"/>
</dbReference>
<reference evidence="9 10" key="1">
    <citation type="submission" date="2022-03" db="EMBL/GenBank/DDBJ databases">
        <title>Genomic Encyclopedia of Type Strains, Phase III (KMG-III): the genomes of soil and plant-associated and newly described type strains.</title>
        <authorList>
            <person name="Whitman W."/>
        </authorList>
    </citation>
    <scope>NUCLEOTIDE SEQUENCE [LARGE SCALE GENOMIC DNA]</scope>
    <source>
        <strain evidence="9 10">BSker1</strain>
    </source>
</reference>
<dbReference type="Gene3D" id="3.90.226.10">
    <property type="entry name" value="2-enoyl-CoA Hydratase, Chain A, domain 1"/>
    <property type="match status" value="1"/>
</dbReference>
<dbReference type="InterPro" id="IPR012393">
    <property type="entry name" value="Tricorn_protease"/>
</dbReference>
<accession>A0ABT1G6M0</accession>
<dbReference type="SUPFAM" id="SSF52096">
    <property type="entry name" value="ClpP/crotonase"/>
    <property type="match status" value="1"/>
</dbReference>
<evidence type="ECO:0000256" key="6">
    <source>
        <dbReference type="ARBA" id="ARBA00022825"/>
    </source>
</evidence>
<evidence type="ECO:0000256" key="5">
    <source>
        <dbReference type="ARBA" id="ARBA00022801"/>
    </source>
</evidence>
<dbReference type="Pfam" id="PF14685">
    <property type="entry name" value="PDZ_Tricorn"/>
    <property type="match status" value="1"/>
</dbReference>
<protein>
    <submittedName>
        <fullName evidence="9">Tricorn protease</fullName>
        <ecNumber evidence="9">3.4.21.-</ecNumber>
    </submittedName>
</protein>
<dbReference type="Gene3D" id="2.120.10.60">
    <property type="entry name" value="Tricorn protease N-terminal domain"/>
    <property type="match status" value="1"/>
</dbReference>